<dbReference type="PANTHER" id="PTHR39181:SF1">
    <property type="entry name" value="TYROSINE-PROTEIN PHOSPHATASE YWQE"/>
    <property type="match status" value="1"/>
</dbReference>
<protein>
    <recommendedName>
        <fullName evidence="2">protein-tyrosine-phosphatase</fullName>
        <ecNumber evidence="2">3.1.3.48</ecNumber>
    </recommendedName>
</protein>
<evidence type="ECO:0000256" key="1">
    <source>
        <dbReference type="ARBA" id="ARBA00005750"/>
    </source>
</evidence>
<dbReference type="GO" id="GO:0004725">
    <property type="term" value="F:protein tyrosine phosphatase activity"/>
    <property type="evidence" value="ECO:0007669"/>
    <property type="project" value="UniProtKB-EC"/>
</dbReference>
<dbReference type="Gene3D" id="3.20.20.140">
    <property type="entry name" value="Metal-dependent hydrolases"/>
    <property type="match status" value="1"/>
</dbReference>
<reference evidence="5 6" key="1">
    <citation type="submission" date="2019-05" db="EMBL/GenBank/DDBJ databases">
        <authorList>
            <consortium name="Science for Life Laboratories"/>
        </authorList>
    </citation>
    <scope>NUCLEOTIDE SEQUENCE [LARGE SCALE GENOMIC DNA]</scope>
    <source>
        <strain evidence="5">Soil9</strain>
    </source>
</reference>
<evidence type="ECO:0000313" key="6">
    <source>
        <dbReference type="Proteomes" id="UP000464178"/>
    </source>
</evidence>
<keyword evidence="3" id="KW-0378">Hydrolase</keyword>
<proteinExistence type="inferred from homology"/>
<keyword evidence="6" id="KW-1185">Reference proteome</keyword>
<gene>
    <name evidence="5" type="ORF">SOIL9_79440</name>
</gene>
<evidence type="ECO:0000256" key="3">
    <source>
        <dbReference type="ARBA" id="ARBA00022801"/>
    </source>
</evidence>
<dbReference type="KEGG" id="gms:SOIL9_79440"/>
<dbReference type="Pfam" id="PF19567">
    <property type="entry name" value="CpsB_CapC"/>
    <property type="match status" value="1"/>
</dbReference>
<comment type="catalytic activity">
    <reaction evidence="4">
        <text>O-phospho-L-tyrosyl-[protein] + H2O = L-tyrosyl-[protein] + phosphate</text>
        <dbReference type="Rhea" id="RHEA:10684"/>
        <dbReference type="Rhea" id="RHEA-COMP:10136"/>
        <dbReference type="Rhea" id="RHEA-COMP:20101"/>
        <dbReference type="ChEBI" id="CHEBI:15377"/>
        <dbReference type="ChEBI" id="CHEBI:43474"/>
        <dbReference type="ChEBI" id="CHEBI:46858"/>
        <dbReference type="ChEBI" id="CHEBI:61978"/>
        <dbReference type="EC" id="3.1.3.48"/>
    </reaction>
</comment>
<dbReference type="InterPro" id="IPR016667">
    <property type="entry name" value="Caps_polysacc_synth_CpsB/CapC"/>
</dbReference>
<name>A0A6P2DH33_9BACT</name>
<dbReference type="PIRSF" id="PIRSF016557">
    <property type="entry name" value="Caps_synth_CpsB"/>
    <property type="match status" value="1"/>
</dbReference>
<evidence type="ECO:0000256" key="2">
    <source>
        <dbReference type="ARBA" id="ARBA00013064"/>
    </source>
</evidence>
<dbReference type="PANTHER" id="PTHR39181">
    <property type="entry name" value="TYROSINE-PROTEIN PHOSPHATASE YWQE"/>
    <property type="match status" value="1"/>
</dbReference>
<comment type="similarity">
    <text evidence="1">Belongs to the metallo-dependent hydrolases superfamily. CpsB/CapC family.</text>
</comment>
<dbReference type="EMBL" id="LR593886">
    <property type="protein sequence ID" value="VTS01155.1"/>
    <property type="molecule type" value="Genomic_DNA"/>
</dbReference>
<dbReference type="AlphaFoldDB" id="A0A6P2DH33"/>
<dbReference type="RefSeq" id="WP_162672373.1">
    <property type="nucleotide sequence ID" value="NZ_LR593886.1"/>
</dbReference>
<organism evidence="5 6">
    <name type="scientific">Gemmata massiliana</name>
    <dbReference type="NCBI Taxonomy" id="1210884"/>
    <lineage>
        <taxon>Bacteria</taxon>
        <taxon>Pseudomonadati</taxon>
        <taxon>Planctomycetota</taxon>
        <taxon>Planctomycetia</taxon>
        <taxon>Gemmatales</taxon>
        <taxon>Gemmataceae</taxon>
        <taxon>Gemmata</taxon>
    </lineage>
</organism>
<dbReference type="EC" id="3.1.3.48" evidence="2"/>
<evidence type="ECO:0000313" key="5">
    <source>
        <dbReference type="EMBL" id="VTS01155.1"/>
    </source>
</evidence>
<accession>A0A6P2DH33</accession>
<sequence>MTSLADTHVHLLAGLDDGPPTMDVAVAMCRMLVTEGARHATALAHQNRNYPYNTADRLRSSAAALAAVLSERKIPLSVYPTGEVMLSNTTLDEWRAGTLMSVGDHKQWLLVEMPHGAFVDVLPLADALRSEGVGLIIAHAERYAELLDDPALTQSWVEAGCLIQVTARAIAEPWAPEFEAALKRWARDGCIHLLGSDGHGIERRRPKMAAGFARLAKWVGRKHATRIAGTWGAAILRGEPVQIPAPRPSGRSWFSRMFGA</sequence>
<evidence type="ECO:0000256" key="4">
    <source>
        <dbReference type="ARBA" id="ARBA00051722"/>
    </source>
</evidence>
<dbReference type="Proteomes" id="UP000464178">
    <property type="component" value="Chromosome"/>
</dbReference>
<dbReference type="GO" id="GO:0030145">
    <property type="term" value="F:manganese ion binding"/>
    <property type="evidence" value="ECO:0007669"/>
    <property type="project" value="InterPro"/>
</dbReference>